<dbReference type="Proteomes" id="UP000008783">
    <property type="component" value="Unassembled WGS sequence"/>
</dbReference>
<reference evidence="2" key="1">
    <citation type="journal article" date="2011" name="Proc. Natl. Acad. Sci. U.S.A.">
        <title>Obligate biotrophy features unraveled by the genomic analysis of rust fungi.</title>
        <authorList>
            <person name="Duplessis S."/>
            <person name="Cuomo C.A."/>
            <person name="Lin Y.-C."/>
            <person name="Aerts A."/>
            <person name="Tisserant E."/>
            <person name="Veneault-Fourrey C."/>
            <person name="Joly D.L."/>
            <person name="Hacquard S."/>
            <person name="Amselem J."/>
            <person name="Cantarel B.L."/>
            <person name="Chiu R."/>
            <person name="Coutinho P.M."/>
            <person name="Feau N."/>
            <person name="Field M."/>
            <person name="Frey P."/>
            <person name="Gelhaye E."/>
            <person name="Goldberg J."/>
            <person name="Grabherr M.G."/>
            <person name="Kodira C.D."/>
            <person name="Kohler A."/>
            <person name="Kuees U."/>
            <person name="Lindquist E.A."/>
            <person name="Lucas S.M."/>
            <person name="Mago R."/>
            <person name="Mauceli E."/>
            <person name="Morin E."/>
            <person name="Murat C."/>
            <person name="Pangilinan J.L."/>
            <person name="Park R."/>
            <person name="Pearson M."/>
            <person name="Quesneville H."/>
            <person name="Rouhier N."/>
            <person name="Sakthikumar S."/>
            <person name="Salamov A.A."/>
            <person name="Schmutz J."/>
            <person name="Selles B."/>
            <person name="Shapiro H."/>
            <person name="Tanguay P."/>
            <person name="Tuskan G.A."/>
            <person name="Henrissat B."/>
            <person name="Van de Peer Y."/>
            <person name="Rouze P."/>
            <person name="Ellis J.G."/>
            <person name="Dodds P.N."/>
            <person name="Schein J.E."/>
            <person name="Zhong S."/>
            <person name="Hamelin R.C."/>
            <person name="Grigoriev I.V."/>
            <person name="Szabo L.J."/>
            <person name="Martin F."/>
        </authorList>
    </citation>
    <scope>NUCLEOTIDE SEQUENCE [LARGE SCALE GENOMIC DNA]</scope>
    <source>
        <strain evidence="2">CRL 75-36-700-3 / race SCCL</strain>
    </source>
</reference>
<protein>
    <submittedName>
        <fullName evidence="1">Uncharacterized protein</fullName>
    </submittedName>
</protein>
<evidence type="ECO:0000313" key="1">
    <source>
        <dbReference type="EMBL" id="EHS63450.1"/>
    </source>
</evidence>
<gene>
    <name evidence="1" type="ORF">PGTG_21582</name>
</gene>
<dbReference type="AlphaFoldDB" id="H6QRW6"/>
<proteinExistence type="predicted"/>
<dbReference type="GeneID" id="13543132"/>
<dbReference type="VEuPathDB" id="FungiDB:PGTG_21582"/>
<evidence type="ECO:0000313" key="2">
    <source>
        <dbReference type="Proteomes" id="UP000008783"/>
    </source>
</evidence>
<name>H6QRW6_PUCGT</name>
<organism evidence="1 2">
    <name type="scientific">Puccinia graminis f. sp. tritici (strain CRL 75-36-700-3 / race SCCL)</name>
    <name type="common">Black stem rust fungus</name>
    <dbReference type="NCBI Taxonomy" id="418459"/>
    <lineage>
        <taxon>Eukaryota</taxon>
        <taxon>Fungi</taxon>
        <taxon>Dikarya</taxon>
        <taxon>Basidiomycota</taxon>
        <taxon>Pucciniomycotina</taxon>
        <taxon>Pucciniomycetes</taxon>
        <taxon>Pucciniales</taxon>
        <taxon>Pucciniaceae</taxon>
        <taxon>Puccinia</taxon>
    </lineage>
</organism>
<sequence length="84" mass="9631">MDPMISVKRFGIVGGCLYLEKYPDFIEFLLKLSTVETMKFSDLIIHVANWLKSKGEFGSPSIELISDQDWSDLMVKFALELNKL</sequence>
<keyword evidence="2" id="KW-1185">Reference proteome</keyword>
<dbReference type="RefSeq" id="XP_003889735.1">
    <property type="nucleotide sequence ID" value="XM_003889686.1"/>
</dbReference>
<dbReference type="KEGG" id="pgr:PGTG_21582"/>
<dbReference type="HOGENOM" id="CLU_2528544_0_0_1"/>
<accession>H6QRW6</accession>
<dbReference type="EMBL" id="DS178287">
    <property type="protein sequence ID" value="EHS63450.1"/>
    <property type="molecule type" value="Genomic_DNA"/>
</dbReference>
<dbReference type="InParanoid" id="H6QRW6"/>